<evidence type="ECO:0000313" key="2">
    <source>
        <dbReference type="Proteomes" id="UP000757890"/>
    </source>
</evidence>
<gene>
    <name evidence="1" type="ORF">HXL70_07235</name>
</gene>
<evidence type="ECO:0000313" key="1">
    <source>
        <dbReference type="EMBL" id="MBF1129819.1"/>
    </source>
</evidence>
<accession>A0A930B966</accession>
<sequence>MKTLREEIVELLMKRIGVVENEEFKGKGINGKYHNFKFAYGELFIKYNDKWHNTMLGGFIEDFEDYEFEVKPFKPKNGDEYWYVRMCGELRGTLFDDSLMIDVLNRCIGNCFRTKELAESHKREILEMLGIKLVQKNSLGEKNDNQTILL</sequence>
<name>A0A930B966_9FIRM</name>
<dbReference type="EMBL" id="JABZMK010000057">
    <property type="protein sequence ID" value="MBF1129819.1"/>
    <property type="molecule type" value="Genomic_DNA"/>
</dbReference>
<comment type="caution">
    <text evidence="1">The sequence shown here is derived from an EMBL/GenBank/DDBJ whole genome shotgun (WGS) entry which is preliminary data.</text>
</comment>
<proteinExistence type="predicted"/>
<dbReference type="Proteomes" id="UP000757890">
    <property type="component" value="Unassembled WGS sequence"/>
</dbReference>
<protein>
    <submittedName>
        <fullName evidence="1">Uncharacterized protein</fullName>
    </submittedName>
</protein>
<organism evidence="1 2">
    <name type="scientific">Dialister invisus</name>
    <dbReference type="NCBI Taxonomy" id="218538"/>
    <lineage>
        <taxon>Bacteria</taxon>
        <taxon>Bacillati</taxon>
        <taxon>Bacillota</taxon>
        <taxon>Negativicutes</taxon>
        <taxon>Veillonellales</taxon>
        <taxon>Veillonellaceae</taxon>
        <taxon>Dialister</taxon>
    </lineage>
</organism>
<dbReference type="AlphaFoldDB" id="A0A930B966"/>
<reference evidence="1" key="1">
    <citation type="submission" date="2020-04" db="EMBL/GenBank/DDBJ databases">
        <title>Deep metagenomics examines the oral microbiome during advanced dental caries in children, revealing novel taxa and co-occurrences with host molecules.</title>
        <authorList>
            <person name="Baker J.L."/>
            <person name="Morton J.T."/>
            <person name="Dinis M."/>
            <person name="Alvarez R."/>
            <person name="Tran N.C."/>
            <person name="Knight R."/>
            <person name="Edlund A."/>
        </authorList>
    </citation>
    <scope>NUCLEOTIDE SEQUENCE</scope>
    <source>
        <strain evidence="1">JCVI_32_bin.14</strain>
    </source>
</reference>